<dbReference type="EMBL" id="UINC01000928">
    <property type="protein sequence ID" value="SUZ64072.1"/>
    <property type="molecule type" value="Genomic_DNA"/>
</dbReference>
<dbReference type="Gene3D" id="3.10.129.10">
    <property type="entry name" value="Hotdog Thioesterase"/>
    <property type="match status" value="1"/>
</dbReference>
<name>A0A381PAR4_9ZZZZ</name>
<dbReference type="PANTHER" id="PTHR42856">
    <property type="entry name" value="ACYL-COENZYME A THIOESTERASE PAAI"/>
    <property type="match status" value="1"/>
</dbReference>
<evidence type="ECO:0000259" key="2">
    <source>
        <dbReference type="Pfam" id="PF03061"/>
    </source>
</evidence>
<dbReference type="InterPro" id="IPR003736">
    <property type="entry name" value="PAAI_dom"/>
</dbReference>
<dbReference type="SUPFAM" id="SSF54637">
    <property type="entry name" value="Thioesterase/thiol ester dehydrase-isomerase"/>
    <property type="match status" value="1"/>
</dbReference>
<dbReference type="InterPro" id="IPR029069">
    <property type="entry name" value="HotDog_dom_sf"/>
</dbReference>
<accession>A0A381PAR4</accession>
<feature type="non-terminal residue" evidence="3">
    <location>
        <position position="1"/>
    </location>
</feature>
<sequence length="159" mass="17404">VIAVPAKTSGLPNERRERLDALFRTDPLLEQLQGELLEWGPGMAVVRATIQVAHTNFLGGGHGGILFSLGDIAMSFASNGYGRQAVATQIDISYHRAVQPGDLVVATATEINRSRRFGHHGVELVVGNRLVASATGTTYRTDEWHFGADQWSEEWRAKH</sequence>
<dbReference type="InterPro" id="IPR052723">
    <property type="entry name" value="Acyl-CoA_thioesterase_PaaI"/>
</dbReference>
<dbReference type="AlphaFoldDB" id="A0A381PAR4"/>
<proteinExistence type="predicted"/>
<organism evidence="3">
    <name type="scientific">marine metagenome</name>
    <dbReference type="NCBI Taxonomy" id="408172"/>
    <lineage>
        <taxon>unclassified sequences</taxon>
        <taxon>metagenomes</taxon>
        <taxon>ecological metagenomes</taxon>
    </lineage>
</organism>
<dbReference type="NCBIfam" id="TIGR00369">
    <property type="entry name" value="unchar_dom_1"/>
    <property type="match status" value="1"/>
</dbReference>
<protein>
    <recommendedName>
        <fullName evidence="2">Thioesterase domain-containing protein</fullName>
    </recommendedName>
</protein>
<dbReference type="CDD" id="cd03443">
    <property type="entry name" value="PaaI_thioesterase"/>
    <property type="match status" value="1"/>
</dbReference>
<dbReference type="InterPro" id="IPR006683">
    <property type="entry name" value="Thioestr_dom"/>
</dbReference>
<feature type="domain" description="Thioesterase" evidence="2">
    <location>
        <begin position="62"/>
        <end position="128"/>
    </location>
</feature>
<keyword evidence="1" id="KW-0378">Hydrolase</keyword>
<evidence type="ECO:0000313" key="3">
    <source>
        <dbReference type="EMBL" id="SUZ64072.1"/>
    </source>
</evidence>
<dbReference type="PANTHER" id="PTHR42856:SF1">
    <property type="entry name" value="ACYL-COENZYME A THIOESTERASE PAAI"/>
    <property type="match status" value="1"/>
</dbReference>
<gene>
    <name evidence="3" type="ORF">METZ01_LOCUS16926</name>
</gene>
<reference evidence="3" key="1">
    <citation type="submission" date="2018-05" db="EMBL/GenBank/DDBJ databases">
        <authorList>
            <person name="Lanie J.A."/>
            <person name="Ng W.-L."/>
            <person name="Kazmierczak K.M."/>
            <person name="Andrzejewski T.M."/>
            <person name="Davidsen T.M."/>
            <person name="Wayne K.J."/>
            <person name="Tettelin H."/>
            <person name="Glass J.I."/>
            <person name="Rusch D."/>
            <person name="Podicherti R."/>
            <person name="Tsui H.-C.T."/>
            <person name="Winkler M.E."/>
        </authorList>
    </citation>
    <scope>NUCLEOTIDE SEQUENCE</scope>
</reference>
<dbReference type="GO" id="GO:0016289">
    <property type="term" value="F:acyl-CoA hydrolase activity"/>
    <property type="evidence" value="ECO:0007669"/>
    <property type="project" value="TreeGrafter"/>
</dbReference>
<dbReference type="Pfam" id="PF03061">
    <property type="entry name" value="4HBT"/>
    <property type="match status" value="1"/>
</dbReference>
<evidence type="ECO:0000256" key="1">
    <source>
        <dbReference type="ARBA" id="ARBA00022801"/>
    </source>
</evidence>